<evidence type="ECO:0000313" key="2">
    <source>
        <dbReference type="Proteomes" id="UP000261082"/>
    </source>
</evidence>
<keyword evidence="2" id="KW-1185">Reference proteome</keyword>
<name>A0A3E1QDQ1_9FLAO</name>
<accession>A0A3E1QDQ1</accession>
<dbReference type="Proteomes" id="UP000261082">
    <property type="component" value="Unassembled WGS sequence"/>
</dbReference>
<dbReference type="AlphaFoldDB" id="A0A3E1QDQ1"/>
<proteinExistence type="predicted"/>
<organism evidence="1 2">
    <name type="scientific">Marixanthomonas ophiurae</name>
    <dbReference type="NCBI Taxonomy" id="387659"/>
    <lineage>
        <taxon>Bacteria</taxon>
        <taxon>Pseudomonadati</taxon>
        <taxon>Bacteroidota</taxon>
        <taxon>Flavobacteriia</taxon>
        <taxon>Flavobacteriales</taxon>
        <taxon>Flavobacteriaceae</taxon>
        <taxon>Marixanthomonas</taxon>
    </lineage>
</organism>
<protein>
    <recommendedName>
        <fullName evidence="3">DUF4136 domain-containing protein</fullName>
    </recommendedName>
</protein>
<evidence type="ECO:0008006" key="3">
    <source>
        <dbReference type="Google" id="ProtNLM"/>
    </source>
</evidence>
<gene>
    <name evidence="1" type="ORF">DZ858_09485</name>
</gene>
<reference evidence="1 2" key="1">
    <citation type="journal article" date="2007" name="Int. J. Syst. Evol. Microbiol.">
        <title>Marixanthomonas ophiurae gen. nov., sp. nov., a marine bacterium of the family Flavobacteriaceae isolated from a deep-sea brittle star.</title>
        <authorList>
            <person name="Romanenko L.A."/>
            <person name="Uchino M."/>
            <person name="Frolova G.M."/>
            <person name="Mikhailov V.V."/>
        </authorList>
    </citation>
    <scope>NUCLEOTIDE SEQUENCE [LARGE SCALE GENOMIC DNA]</scope>
    <source>
        <strain evidence="1 2">KMM 3046</strain>
    </source>
</reference>
<comment type="caution">
    <text evidence="1">The sequence shown here is derived from an EMBL/GenBank/DDBJ whole genome shotgun (WGS) entry which is preliminary data.</text>
</comment>
<evidence type="ECO:0000313" key="1">
    <source>
        <dbReference type="EMBL" id="RFN60252.1"/>
    </source>
</evidence>
<sequence length="202" mass="23425">MLIAFTNCSTSKLVNEWKDSETETFSANKVLVVGMTADKQLRRTFETELAQELEKNDMIAVRSIDFFESSFNNAKQSEVDLNMLEQKLLGKGFDAILLSKITGQYSKVTVVQAYRSFAKPYQSFRDYYYSNQHIYQREQSENYKVYTSETSLFCICLEKERELLWRGQIDIPAPNTATRGISDFIKTLIKSLKEEQILINLE</sequence>
<dbReference type="EMBL" id="QVID01000001">
    <property type="protein sequence ID" value="RFN60252.1"/>
    <property type="molecule type" value="Genomic_DNA"/>
</dbReference>